<sequence length="231" mass="24592">MVNATLHYYYDPLCGWCYGAAPLLAAAANVAGLAIELHAGAMMSGPNRQPVTPQLRQYVMGHDQRIQQLTGQPFGDGYFNGLLLDSGAVFDSTPPTLAILAAEALGVDGLSMLHRLQQAHYVDGQRIAEPAVLQQLAQEMGFDGAAFAAEYQRQQGEFAAHVGRSHRDMAAHGLRGFPSLLLELNGQLQRVELSPFLGKPEAFAAYLQGLLGGAAGQGTTDAPFCTPDGCH</sequence>
<organism evidence="2 3">
    <name type="scientific">Vogesella alkaliphila</name>
    <dbReference type="NCBI Taxonomy" id="1193621"/>
    <lineage>
        <taxon>Bacteria</taxon>
        <taxon>Pseudomonadati</taxon>
        <taxon>Pseudomonadota</taxon>
        <taxon>Betaproteobacteria</taxon>
        <taxon>Neisseriales</taxon>
        <taxon>Chromobacteriaceae</taxon>
        <taxon>Vogesella</taxon>
    </lineage>
</organism>
<proteinExistence type="predicted"/>
<dbReference type="Gene3D" id="3.40.30.10">
    <property type="entry name" value="Glutaredoxin"/>
    <property type="match status" value="1"/>
</dbReference>
<dbReference type="Pfam" id="PF01323">
    <property type="entry name" value="DSBA"/>
    <property type="match status" value="1"/>
</dbReference>
<comment type="caution">
    <text evidence="2">The sequence shown here is derived from an EMBL/GenBank/DDBJ whole genome shotgun (WGS) entry which is preliminary data.</text>
</comment>
<protein>
    <submittedName>
        <fullName evidence="2">DsbA family protein</fullName>
    </submittedName>
</protein>
<keyword evidence="3" id="KW-1185">Reference proteome</keyword>
<accession>A0ABQ2YDN3</accession>
<dbReference type="CDD" id="cd03025">
    <property type="entry name" value="DsbA_FrnE_like"/>
    <property type="match status" value="1"/>
</dbReference>
<dbReference type="InterPro" id="IPR036249">
    <property type="entry name" value="Thioredoxin-like_sf"/>
</dbReference>
<dbReference type="SUPFAM" id="SSF52833">
    <property type="entry name" value="Thioredoxin-like"/>
    <property type="match status" value="1"/>
</dbReference>
<reference evidence="3" key="1">
    <citation type="journal article" date="2019" name="Int. J. Syst. Evol. Microbiol.">
        <title>The Global Catalogue of Microorganisms (GCM) 10K type strain sequencing project: providing services to taxonomists for standard genome sequencing and annotation.</title>
        <authorList>
            <consortium name="The Broad Institute Genomics Platform"/>
            <consortium name="The Broad Institute Genome Sequencing Center for Infectious Disease"/>
            <person name="Wu L."/>
            <person name="Ma J."/>
        </authorList>
    </citation>
    <scope>NUCLEOTIDE SEQUENCE [LARGE SCALE GENOMIC DNA]</scope>
    <source>
        <strain evidence="3">KCTC 32041</strain>
    </source>
</reference>
<evidence type="ECO:0000313" key="2">
    <source>
        <dbReference type="EMBL" id="GGX80936.1"/>
    </source>
</evidence>
<name>A0ABQ2YDN3_9NEIS</name>
<feature type="domain" description="DSBA-like thioredoxin" evidence="1">
    <location>
        <begin position="6"/>
        <end position="186"/>
    </location>
</feature>
<dbReference type="RefSeq" id="WP_189372668.1">
    <property type="nucleotide sequence ID" value="NZ_BMYW01000001.1"/>
</dbReference>
<evidence type="ECO:0000313" key="3">
    <source>
        <dbReference type="Proteomes" id="UP000600877"/>
    </source>
</evidence>
<evidence type="ECO:0000259" key="1">
    <source>
        <dbReference type="Pfam" id="PF01323"/>
    </source>
</evidence>
<gene>
    <name evidence="2" type="ORF">GCM10011290_05850</name>
</gene>
<dbReference type="Proteomes" id="UP000600877">
    <property type="component" value="Unassembled WGS sequence"/>
</dbReference>
<dbReference type="EMBL" id="BMYW01000001">
    <property type="protein sequence ID" value="GGX80936.1"/>
    <property type="molecule type" value="Genomic_DNA"/>
</dbReference>
<dbReference type="InterPro" id="IPR001853">
    <property type="entry name" value="DSBA-like_thioredoxin_dom"/>
</dbReference>